<gene>
    <name evidence="1" type="ORF">H8693_05195</name>
</gene>
<sequence>MNNKKPTSLEIHKFEEERARRILAYCFPSKYREAELSESPDIIVPKLSIGVEVTKSMLPHVMQNLERASSITGKRKEDLSEVNKKNIQKGLVQAREIQDGRYLASFTEWGATHSIENIYSRKTEKLNAPHFQKFDTNNLFICAWLIDQDELEGGIEYILSNPYQYTGLLCNDIVYIITEQKLFYIQDDSIHSIDISSETLNKIGHESFFEIMGMTREEYYY</sequence>
<protein>
    <submittedName>
        <fullName evidence="1">Uncharacterized protein</fullName>
    </submittedName>
</protein>
<proteinExistence type="predicted"/>
<organism evidence="1 2">
    <name type="scientific">Guopingia tenuis</name>
    <dbReference type="NCBI Taxonomy" id="2763656"/>
    <lineage>
        <taxon>Bacteria</taxon>
        <taxon>Bacillati</taxon>
        <taxon>Bacillota</taxon>
        <taxon>Clostridia</taxon>
        <taxon>Christensenellales</taxon>
        <taxon>Christensenellaceae</taxon>
        <taxon>Guopingia</taxon>
    </lineage>
</organism>
<comment type="caution">
    <text evidence="1">The sequence shown here is derived from an EMBL/GenBank/DDBJ whole genome shotgun (WGS) entry which is preliminary data.</text>
</comment>
<dbReference type="AlphaFoldDB" id="A0A926HX31"/>
<reference evidence="1" key="1">
    <citation type="submission" date="2020-08" db="EMBL/GenBank/DDBJ databases">
        <title>Genome public.</title>
        <authorList>
            <person name="Liu C."/>
            <person name="Sun Q."/>
        </authorList>
    </citation>
    <scope>NUCLEOTIDE SEQUENCE</scope>
    <source>
        <strain evidence="1">NSJ-63</strain>
    </source>
</reference>
<evidence type="ECO:0000313" key="1">
    <source>
        <dbReference type="EMBL" id="MBC8538326.1"/>
    </source>
</evidence>
<name>A0A926HX31_9FIRM</name>
<keyword evidence="2" id="KW-1185">Reference proteome</keyword>
<dbReference type="EMBL" id="JACRSS010000001">
    <property type="protein sequence ID" value="MBC8538326.1"/>
    <property type="molecule type" value="Genomic_DNA"/>
</dbReference>
<dbReference type="Proteomes" id="UP000617951">
    <property type="component" value="Unassembled WGS sequence"/>
</dbReference>
<accession>A0A926HX31</accession>
<dbReference type="RefSeq" id="WP_249280078.1">
    <property type="nucleotide sequence ID" value="NZ_JACRSS010000001.1"/>
</dbReference>
<evidence type="ECO:0000313" key="2">
    <source>
        <dbReference type="Proteomes" id="UP000617951"/>
    </source>
</evidence>